<dbReference type="PANTHER" id="PTHR35024">
    <property type="entry name" value="HYPOTHETICAL CYTOSOLIC PROTEIN"/>
    <property type="match status" value="1"/>
</dbReference>
<comment type="caution">
    <text evidence="2">The sequence shown here is derived from an EMBL/GenBank/DDBJ whole genome shotgun (WGS) entry which is preliminary data.</text>
</comment>
<sequence>MGIFSQHGRAKGKRSITTLIAEGCSITGHFKVENNIQVDGSIDGQLHIDKTLVISESGKVSGEVYAEHIVVNGQFDGTCYADKIEILSKGHVNGTIYSDDLSIEHGGRFNGVTHPTPEQQVVDLKEAKVSSEKQAAVNEVVKNKQQADSAK</sequence>
<dbReference type="InterPro" id="IPR007607">
    <property type="entry name" value="BacA/B"/>
</dbReference>
<proteinExistence type="inferred from homology"/>
<reference evidence="2 3" key="1">
    <citation type="submission" date="2019-10" db="EMBL/GenBank/DDBJ databases">
        <title>Vibrio sp. nov. isolated from a shrimp pond.</title>
        <authorList>
            <person name="Gomez-Gil B."/>
            <person name="Enciso-Ibarra J."/>
            <person name="Enciso-Ibarra K."/>
            <person name="Bolan-Mejia C."/>
        </authorList>
    </citation>
    <scope>NUCLEOTIDE SEQUENCE [LARGE SCALE GENOMIC DNA]</scope>
    <source>
        <strain evidence="2 3">CAIM 722</strain>
    </source>
</reference>
<accession>A0A7X4RTS9</accession>
<evidence type="ECO:0000313" key="2">
    <source>
        <dbReference type="EMBL" id="MZI93156.1"/>
    </source>
</evidence>
<comment type="similarity">
    <text evidence="1">Belongs to the bactofilin family.</text>
</comment>
<name>A0A7X4RTS9_9VIBR</name>
<keyword evidence="3" id="KW-1185">Reference proteome</keyword>
<evidence type="ECO:0000313" key="3">
    <source>
        <dbReference type="Proteomes" id="UP000462621"/>
    </source>
</evidence>
<dbReference type="PANTHER" id="PTHR35024:SF4">
    <property type="entry name" value="POLYMER-FORMING CYTOSKELETAL PROTEIN"/>
    <property type="match status" value="1"/>
</dbReference>
<dbReference type="Pfam" id="PF04519">
    <property type="entry name" value="Bactofilin"/>
    <property type="match status" value="1"/>
</dbReference>
<organism evidence="2 3">
    <name type="scientific">Vibrio eleionomae</name>
    <dbReference type="NCBI Taxonomy" id="2653505"/>
    <lineage>
        <taxon>Bacteria</taxon>
        <taxon>Pseudomonadati</taxon>
        <taxon>Pseudomonadota</taxon>
        <taxon>Gammaproteobacteria</taxon>
        <taxon>Vibrionales</taxon>
        <taxon>Vibrionaceae</taxon>
        <taxon>Vibrio</taxon>
    </lineage>
</organism>
<evidence type="ECO:0000256" key="1">
    <source>
        <dbReference type="ARBA" id="ARBA00044755"/>
    </source>
</evidence>
<gene>
    <name evidence="2" type="ORF">F9817_08080</name>
</gene>
<dbReference type="Proteomes" id="UP000462621">
    <property type="component" value="Unassembled WGS sequence"/>
</dbReference>
<dbReference type="AlphaFoldDB" id="A0A7X4RTS9"/>
<dbReference type="EMBL" id="WEKT01000010">
    <property type="protein sequence ID" value="MZI93156.1"/>
    <property type="molecule type" value="Genomic_DNA"/>
</dbReference>
<protein>
    <submittedName>
        <fullName evidence="2">Polymer-forming cytoskeletal family protein</fullName>
    </submittedName>
</protein>